<proteinExistence type="predicted"/>
<comment type="caution">
    <text evidence="1">The sequence shown here is derived from an EMBL/GenBank/DDBJ whole genome shotgun (WGS) entry which is preliminary data.</text>
</comment>
<evidence type="ECO:0000313" key="2">
    <source>
        <dbReference type="Proteomes" id="UP000287651"/>
    </source>
</evidence>
<dbReference type="AlphaFoldDB" id="A0A426XKX9"/>
<organism evidence="1 2">
    <name type="scientific">Ensete ventricosum</name>
    <name type="common">Abyssinian banana</name>
    <name type="synonym">Musa ensete</name>
    <dbReference type="NCBI Taxonomy" id="4639"/>
    <lineage>
        <taxon>Eukaryota</taxon>
        <taxon>Viridiplantae</taxon>
        <taxon>Streptophyta</taxon>
        <taxon>Embryophyta</taxon>
        <taxon>Tracheophyta</taxon>
        <taxon>Spermatophyta</taxon>
        <taxon>Magnoliopsida</taxon>
        <taxon>Liliopsida</taxon>
        <taxon>Zingiberales</taxon>
        <taxon>Musaceae</taxon>
        <taxon>Ensete</taxon>
    </lineage>
</organism>
<name>A0A426XKX9_ENSVE</name>
<gene>
    <name evidence="1" type="ORF">B296_00058720</name>
</gene>
<reference evidence="1 2" key="1">
    <citation type="journal article" date="2014" name="Agronomy (Basel)">
        <title>A Draft Genome Sequence for Ensete ventricosum, the Drought-Tolerant Tree Against Hunger.</title>
        <authorList>
            <person name="Harrison J."/>
            <person name="Moore K.A."/>
            <person name="Paszkiewicz K."/>
            <person name="Jones T."/>
            <person name="Grant M."/>
            <person name="Ambacheew D."/>
            <person name="Muzemil S."/>
            <person name="Studholme D.J."/>
        </authorList>
    </citation>
    <scope>NUCLEOTIDE SEQUENCE [LARGE SCALE GENOMIC DNA]</scope>
</reference>
<dbReference type="EMBL" id="AMZH03019635">
    <property type="protein sequence ID" value="RRT40117.1"/>
    <property type="molecule type" value="Genomic_DNA"/>
</dbReference>
<evidence type="ECO:0000313" key="1">
    <source>
        <dbReference type="EMBL" id="RRT40117.1"/>
    </source>
</evidence>
<accession>A0A426XKX9</accession>
<protein>
    <submittedName>
        <fullName evidence="1">Uncharacterized protein</fullName>
    </submittedName>
</protein>
<dbReference type="Proteomes" id="UP000287651">
    <property type="component" value="Unassembled WGS sequence"/>
</dbReference>
<feature type="non-terminal residue" evidence="1">
    <location>
        <position position="89"/>
    </location>
</feature>
<sequence length="89" mass="9948">MALRALGRLRVMTATPLGKTLPLTKSSEESAMAATQLREFKDRNGTKRVRLGFPESDLGEQGIAERCRCEEEGFGRRRSPGRRVRIDAT</sequence>